<protein>
    <recommendedName>
        <fullName evidence="4">4-alpha-glucanotransferase</fullName>
        <ecNumber evidence="3">2.4.1.25</ecNumber>
    </recommendedName>
    <alternativeName>
        <fullName evidence="8">Amylomaltase</fullName>
    </alternativeName>
    <alternativeName>
        <fullName evidence="9">Disproportionating enzyme</fullName>
    </alternativeName>
</protein>
<dbReference type="Pfam" id="PF21226">
    <property type="entry name" value="MalQ_N"/>
    <property type="match status" value="1"/>
</dbReference>
<evidence type="ECO:0000256" key="3">
    <source>
        <dbReference type="ARBA" id="ARBA00012560"/>
    </source>
</evidence>
<dbReference type="AlphaFoldDB" id="B9L232"/>
<keyword evidence="5" id="KW-0328">Glycosyltransferase</keyword>
<evidence type="ECO:0000256" key="8">
    <source>
        <dbReference type="ARBA" id="ARBA00031423"/>
    </source>
</evidence>
<evidence type="ECO:0000256" key="2">
    <source>
        <dbReference type="ARBA" id="ARBA00005684"/>
    </source>
</evidence>
<sequence>MTTRQALRQLAREAGIQLAYRDLAGQRQVASDAALLAVLRALGFPIGTPEEAPALLAEWRQARLARRCEPVQVWRADRGTPRLQLVLPAFQEGRFELVVQREDGAVLELLPAERRWSQHQVGQSGIPELPGYRVELALPYEFPLGYHEMVIRCPDGQEARTLLIVRPPTVALPRAVGIERTWGNFLPLYALWRDEPGDGATYTRLDELVAWTRERGGEFVGTLPLLPTFLGEHPYDPSPYAPVSRLFWSEFFVDPGWSPFPELVRASPLVVSPDEQGNRFVDYRATWRERFQMLAVLAREVARHERARSEVEAWLAQRPLVSDYARFRAAVDQGEHLPPPRQYREQDQGLDEAAWIYVVAQWLANQQLAAVGKERLYLDLPLGVHPEGFDVWYWPELFAQGASAGAPPDPFFAGGQVWGFPPPHPERMREDGYRYLRAVLAHHLRAARLLRIDHVMGFHRLYWVPAGASGREGVYVRYPAEEFYAILAIESQRAGCAVVGEDLGTVPRAVRQAMRRNGLLRMYVLPFERRDGQFTEPAPDVVASLVTHDLPPFVAIWDEWGPGIQEAVLGWLAERGSLPESERDRRAAVLLGVLHFLAESPAAVVVVNVEDLWFEREPQNRPGTGLEMPNWRRLARVGLASFTRDPFVTRALAIVETARKGGGG</sequence>
<evidence type="ECO:0000256" key="4">
    <source>
        <dbReference type="ARBA" id="ARBA00020295"/>
    </source>
</evidence>
<dbReference type="InterPro" id="IPR003385">
    <property type="entry name" value="Glyco_hydro_77"/>
</dbReference>
<dbReference type="HOGENOM" id="CLU_022072_1_0_0"/>
<feature type="domain" description="MalQ N-terminal beta-sandwich" evidence="10">
    <location>
        <begin position="70"/>
        <end position="167"/>
    </location>
</feature>
<keyword evidence="6 11" id="KW-0808">Transferase</keyword>
<dbReference type="RefSeq" id="WP_015922874.1">
    <property type="nucleotide sequence ID" value="NC_011959.1"/>
</dbReference>
<dbReference type="GO" id="GO:0005975">
    <property type="term" value="P:carbohydrate metabolic process"/>
    <property type="evidence" value="ECO:0007669"/>
    <property type="project" value="InterPro"/>
</dbReference>
<evidence type="ECO:0000313" key="11">
    <source>
        <dbReference type="EMBL" id="ACM04498.1"/>
    </source>
</evidence>
<accession>B9L232</accession>
<name>B9L232_THERP</name>
<dbReference type="OrthoDB" id="9811841at2"/>
<dbReference type="Proteomes" id="UP000000447">
    <property type="component" value="Chromosome"/>
</dbReference>
<dbReference type="eggNOG" id="COG1640">
    <property type="taxonomic scope" value="Bacteria"/>
</dbReference>
<keyword evidence="7" id="KW-0119">Carbohydrate metabolism</keyword>
<dbReference type="CAZy" id="GH77">
    <property type="family name" value="Glycoside Hydrolase Family 77"/>
</dbReference>
<dbReference type="InterPro" id="IPR048458">
    <property type="entry name" value="MalQ_N"/>
</dbReference>
<dbReference type="EMBL" id="CP001275">
    <property type="protein sequence ID" value="ACM04498.1"/>
    <property type="molecule type" value="Genomic_DNA"/>
</dbReference>
<proteinExistence type="inferred from homology"/>
<dbReference type="STRING" id="309801.trd_1932"/>
<dbReference type="PANTHER" id="PTHR32438:SF5">
    <property type="entry name" value="4-ALPHA-GLUCANOTRANSFERASE DPE1, CHLOROPLASTIC_AMYLOPLASTIC"/>
    <property type="match status" value="1"/>
</dbReference>
<dbReference type="EC" id="2.4.1.25" evidence="3"/>
<gene>
    <name evidence="11" type="primary">treY</name>
    <name evidence="11" type="ordered locus">trd_1932</name>
</gene>
<evidence type="ECO:0000313" key="12">
    <source>
        <dbReference type="Proteomes" id="UP000000447"/>
    </source>
</evidence>
<dbReference type="GO" id="GO:0004134">
    <property type="term" value="F:4-alpha-glucanotransferase activity"/>
    <property type="evidence" value="ECO:0007669"/>
    <property type="project" value="UniProtKB-EC"/>
</dbReference>
<dbReference type="KEGG" id="tro:trd_1932"/>
<organism evidence="11 12">
    <name type="scientific">Thermomicrobium roseum (strain ATCC 27502 / DSM 5159 / P-2)</name>
    <dbReference type="NCBI Taxonomy" id="309801"/>
    <lineage>
        <taxon>Bacteria</taxon>
        <taxon>Pseudomonadati</taxon>
        <taxon>Thermomicrobiota</taxon>
        <taxon>Thermomicrobia</taxon>
        <taxon>Thermomicrobiales</taxon>
        <taxon>Thermomicrobiaceae</taxon>
        <taxon>Thermomicrobium</taxon>
    </lineage>
</organism>
<keyword evidence="12" id="KW-1185">Reference proteome</keyword>
<comment type="similarity">
    <text evidence="2">Belongs to the disproportionating enzyme family.</text>
</comment>
<dbReference type="Pfam" id="PF02446">
    <property type="entry name" value="Glyco_hydro_77"/>
    <property type="match status" value="1"/>
</dbReference>
<evidence type="ECO:0000256" key="7">
    <source>
        <dbReference type="ARBA" id="ARBA00023277"/>
    </source>
</evidence>
<evidence type="ECO:0000256" key="1">
    <source>
        <dbReference type="ARBA" id="ARBA00000439"/>
    </source>
</evidence>
<evidence type="ECO:0000256" key="6">
    <source>
        <dbReference type="ARBA" id="ARBA00022679"/>
    </source>
</evidence>
<reference evidence="11 12" key="1">
    <citation type="journal article" date="2009" name="PLoS ONE">
        <title>Complete genome sequence of the aerobic CO-oxidizing thermophile Thermomicrobium roseum.</title>
        <authorList>
            <person name="Wu D."/>
            <person name="Raymond J."/>
            <person name="Wu M."/>
            <person name="Chatterji S."/>
            <person name="Ren Q."/>
            <person name="Graham J.E."/>
            <person name="Bryant D.A."/>
            <person name="Robb F."/>
            <person name="Colman A."/>
            <person name="Tallon L.J."/>
            <person name="Badger J.H."/>
            <person name="Madupu R."/>
            <person name="Ward N.L."/>
            <person name="Eisen J.A."/>
        </authorList>
    </citation>
    <scope>NUCLEOTIDE SEQUENCE [LARGE SCALE GENOMIC DNA]</scope>
    <source>
        <strain evidence="12">ATCC 27502 / DSM 5159 / P-2</strain>
    </source>
</reference>
<dbReference type="InterPro" id="IPR017853">
    <property type="entry name" value="GH"/>
</dbReference>
<dbReference type="SUPFAM" id="SSF51445">
    <property type="entry name" value="(Trans)glycosidases"/>
    <property type="match status" value="1"/>
</dbReference>
<evidence type="ECO:0000256" key="5">
    <source>
        <dbReference type="ARBA" id="ARBA00022676"/>
    </source>
</evidence>
<dbReference type="Gene3D" id="3.20.20.80">
    <property type="entry name" value="Glycosidases"/>
    <property type="match status" value="1"/>
</dbReference>
<evidence type="ECO:0000259" key="10">
    <source>
        <dbReference type="Pfam" id="PF21226"/>
    </source>
</evidence>
<dbReference type="PANTHER" id="PTHR32438">
    <property type="entry name" value="4-ALPHA-GLUCANOTRANSFERASE DPE1, CHLOROPLASTIC/AMYLOPLASTIC"/>
    <property type="match status" value="1"/>
</dbReference>
<comment type="catalytic activity">
    <reaction evidence="1">
        <text>Transfers a segment of a (1-&gt;4)-alpha-D-glucan to a new position in an acceptor, which may be glucose or a (1-&gt;4)-alpha-D-glucan.</text>
        <dbReference type="EC" id="2.4.1.25"/>
    </reaction>
</comment>
<evidence type="ECO:0000256" key="9">
    <source>
        <dbReference type="ARBA" id="ARBA00031501"/>
    </source>
</evidence>